<evidence type="ECO:0000313" key="3">
    <source>
        <dbReference type="Proteomes" id="UP001529338"/>
    </source>
</evidence>
<protein>
    <submittedName>
        <fullName evidence="2">DUF948 domain-containing protein</fullName>
    </submittedName>
</protein>
<reference evidence="2 3" key="1">
    <citation type="submission" date="2023-06" db="EMBL/GenBank/DDBJ databases">
        <title>Cellulomonas sp. MW4 Whole genome sequence.</title>
        <authorList>
            <person name="Park S."/>
        </authorList>
    </citation>
    <scope>NUCLEOTIDE SEQUENCE [LARGE SCALE GENOMIC DNA]</scope>
    <source>
        <strain evidence="2 3">MW4</strain>
    </source>
</reference>
<dbReference type="EMBL" id="JAUCGQ010000001">
    <property type="protein sequence ID" value="MDM7853422.1"/>
    <property type="molecule type" value="Genomic_DNA"/>
</dbReference>
<name>A0ABT7SB61_9CELL</name>
<evidence type="ECO:0000256" key="1">
    <source>
        <dbReference type="SAM" id="Phobius"/>
    </source>
</evidence>
<dbReference type="Pfam" id="PF06103">
    <property type="entry name" value="DUF948"/>
    <property type="match status" value="1"/>
</dbReference>
<keyword evidence="1" id="KW-0472">Membrane</keyword>
<dbReference type="InterPro" id="IPR009293">
    <property type="entry name" value="UPF0478"/>
</dbReference>
<feature type="transmembrane region" description="Helical" evidence="1">
    <location>
        <begin position="6"/>
        <end position="27"/>
    </location>
</feature>
<comment type="caution">
    <text evidence="2">The sequence shown here is derived from an EMBL/GenBank/DDBJ whole genome shotgun (WGS) entry which is preliminary data.</text>
</comment>
<keyword evidence="1" id="KW-0812">Transmembrane</keyword>
<sequence length="122" mass="12479">MSGGDIAGLIAAVAFVLLVGLCAVPLLKLGRVLDETRDSVKELTDHTVPVLDEAAALVASSNTQLERVDTVTTAAAQVSENVAALTSLFAATLGGPLVRVAAFSYGVRRSFAGLSAGLRKGR</sequence>
<gene>
    <name evidence="2" type="ORF">QRT04_00615</name>
</gene>
<keyword evidence="1" id="KW-1133">Transmembrane helix</keyword>
<organism evidence="2 3">
    <name type="scientific">Cellulomonas alba</name>
    <dbReference type="NCBI Taxonomy" id="3053467"/>
    <lineage>
        <taxon>Bacteria</taxon>
        <taxon>Bacillati</taxon>
        <taxon>Actinomycetota</taxon>
        <taxon>Actinomycetes</taxon>
        <taxon>Micrococcales</taxon>
        <taxon>Cellulomonadaceae</taxon>
        <taxon>Cellulomonas</taxon>
    </lineage>
</organism>
<dbReference type="Proteomes" id="UP001529338">
    <property type="component" value="Unassembled WGS sequence"/>
</dbReference>
<accession>A0ABT7SB61</accession>
<keyword evidence="3" id="KW-1185">Reference proteome</keyword>
<evidence type="ECO:0000313" key="2">
    <source>
        <dbReference type="EMBL" id="MDM7853422.1"/>
    </source>
</evidence>
<proteinExistence type="predicted"/>
<dbReference type="RefSeq" id="WP_289452947.1">
    <property type="nucleotide sequence ID" value="NZ_JAUCGQ010000001.1"/>
</dbReference>